<protein>
    <submittedName>
        <fullName evidence="2">DUF4440 domain-containing protein</fullName>
    </submittedName>
</protein>
<organism evidence="2 3">
    <name type="scientific">Solibacillus faecavium</name>
    <dbReference type="NCBI Taxonomy" id="2762221"/>
    <lineage>
        <taxon>Bacteria</taxon>
        <taxon>Bacillati</taxon>
        <taxon>Bacillota</taxon>
        <taxon>Bacilli</taxon>
        <taxon>Bacillales</taxon>
        <taxon>Caryophanaceae</taxon>
        <taxon>Solibacillus</taxon>
    </lineage>
</organism>
<evidence type="ECO:0000259" key="1">
    <source>
        <dbReference type="Pfam" id="PF14534"/>
    </source>
</evidence>
<proteinExistence type="predicted"/>
<dbReference type="Pfam" id="PF14534">
    <property type="entry name" value="DUF4440"/>
    <property type="match status" value="1"/>
</dbReference>
<dbReference type="InterPro" id="IPR032710">
    <property type="entry name" value="NTF2-like_dom_sf"/>
</dbReference>
<comment type="caution">
    <text evidence="2">The sequence shown here is derived from an EMBL/GenBank/DDBJ whole genome shotgun (WGS) entry which is preliminary data.</text>
</comment>
<dbReference type="RefSeq" id="WP_191700000.1">
    <property type="nucleotide sequence ID" value="NZ_JACSPZ010000004.1"/>
</dbReference>
<dbReference type="EMBL" id="JACSPZ010000004">
    <property type="protein sequence ID" value="MBD8036998.1"/>
    <property type="molecule type" value="Genomic_DNA"/>
</dbReference>
<dbReference type="Gene3D" id="3.10.450.50">
    <property type="match status" value="1"/>
</dbReference>
<keyword evidence="3" id="KW-1185">Reference proteome</keyword>
<accession>A0ABR8XYM9</accession>
<dbReference type="InterPro" id="IPR027843">
    <property type="entry name" value="DUF4440"/>
</dbReference>
<dbReference type="SUPFAM" id="SSF54427">
    <property type="entry name" value="NTF2-like"/>
    <property type="match status" value="1"/>
</dbReference>
<reference evidence="2 3" key="1">
    <citation type="submission" date="2020-08" db="EMBL/GenBank/DDBJ databases">
        <title>A Genomic Blueprint of the Chicken Gut Microbiome.</title>
        <authorList>
            <person name="Gilroy R."/>
            <person name="Ravi A."/>
            <person name="Getino M."/>
            <person name="Pursley I."/>
            <person name="Horton D.L."/>
            <person name="Alikhan N.-F."/>
            <person name="Baker D."/>
            <person name="Gharbi K."/>
            <person name="Hall N."/>
            <person name="Watson M."/>
            <person name="Adriaenssens E.M."/>
            <person name="Foster-Nyarko E."/>
            <person name="Jarju S."/>
            <person name="Secka A."/>
            <person name="Antonio M."/>
            <person name="Oren A."/>
            <person name="Chaudhuri R."/>
            <person name="La Ragione R.M."/>
            <person name="Hildebrand F."/>
            <person name="Pallen M.J."/>
        </authorList>
    </citation>
    <scope>NUCLEOTIDE SEQUENCE [LARGE SCALE GENOMIC DNA]</scope>
    <source>
        <strain evidence="2 3">A46</strain>
    </source>
</reference>
<dbReference type="Proteomes" id="UP000619101">
    <property type="component" value="Unassembled WGS sequence"/>
</dbReference>
<gene>
    <name evidence="2" type="ORF">H9635_09600</name>
</gene>
<sequence length="115" mass="13630">MKSLKEQFLQLEQQLMLYRKRDFTAYLSEDFKEFGSSGGIMDKKFLLENVTEQGINKIYYDVTDFEALLLTDDIVQTRFITINLTNGKQQNRSSLWRNENGTWRMFFHQGTPVTK</sequence>
<evidence type="ECO:0000313" key="3">
    <source>
        <dbReference type="Proteomes" id="UP000619101"/>
    </source>
</evidence>
<feature type="domain" description="DUF4440" evidence="1">
    <location>
        <begin position="24"/>
        <end position="105"/>
    </location>
</feature>
<name>A0ABR8XYM9_9BACL</name>
<evidence type="ECO:0000313" key="2">
    <source>
        <dbReference type="EMBL" id="MBD8036998.1"/>
    </source>
</evidence>